<feature type="chain" id="PRO_5040902309" evidence="7">
    <location>
        <begin position="21"/>
        <end position="349"/>
    </location>
</feature>
<keyword evidence="7" id="KW-0732">Signal</keyword>
<evidence type="ECO:0000256" key="3">
    <source>
        <dbReference type="ARBA" id="ARBA00023125"/>
    </source>
</evidence>
<reference evidence="8" key="1">
    <citation type="submission" date="2022-11" db="EMBL/GenBank/DDBJ databases">
        <authorList>
            <person name="Petersen C."/>
        </authorList>
    </citation>
    <scope>NUCLEOTIDE SEQUENCE</scope>
    <source>
        <strain evidence="8">IBT 30761</strain>
    </source>
</reference>
<evidence type="ECO:0000256" key="4">
    <source>
        <dbReference type="ARBA" id="ARBA00023163"/>
    </source>
</evidence>
<name>A0A9W9EW91_9EURO</name>
<keyword evidence="3" id="KW-0238">DNA-binding</keyword>
<keyword evidence="5" id="KW-0539">Nucleus</keyword>
<dbReference type="GeneID" id="81359229"/>
<keyword evidence="6" id="KW-0472">Membrane</keyword>
<dbReference type="RefSeq" id="XP_056471056.1">
    <property type="nucleotide sequence ID" value="XM_056620250.1"/>
</dbReference>
<sequence>MTNLIHLALAVLADLGFDKPAHVNDRRTVIFDGSRSSYGFAEETNLMDNEDRRALLGCFYVTSVASAVFRRVDAIPYTRHLNQALQTLIERKEQPIDRLLVQHVRLQNLVEQIAQVAPFDDPQGPHSSWAPITMHIRYLDQQLTDLTQSAVGLQENHLWLIHVYAARIFLYEAGLYDSLWQWQNANSGARQQRLDTMWKCLSATKSLFNTFLSMPAHVIFTASYATWGLLAYALLIASRLCLSKVEGWDVDLVRREFDFSQILELVIQKMEEGNAFARTHWSKDAGSDEMIDRVKIKTRRVQTWFNGYLPRLSAQNDLPLEMGPDYNFLLGIDDMFWEELITGLQPGGV</sequence>
<evidence type="ECO:0000256" key="6">
    <source>
        <dbReference type="SAM" id="Phobius"/>
    </source>
</evidence>
<keyword evidence="2" id="KW-0805">Transcription regulation</keyword>
<organism evidence="8 9">
    <name type="scientific">Penicillium argentinense</name>
    <dbReference type="NCBI Taxonomy" id="1131581"/>
    <lineage>
        <taxon>Eukaryota</taxon>
        <taxon>Fungi</taxon>
        <taxon>Dikarya</taxon>
        <taxon>Ascomycota</taxon>
        <taxon>Pezizomycotina</taxon>
        <taxon>Eurotiomycetes</taxon>
        <taxon>Eurotiomycetidae</taxon>
        <taxon>Eurotiales</taxon>
        <taxon>Aspergillaceae</taxon>
        <taxon>Penicillium</taxon>
    </lineage>
</organism>
<keyword evidence="4" id="KW-0804">Transcription</keyword>
<dbReference type="GO" id="GO:0000976">
    <property type="term" value="F:transcription cis-regulatory region binding"/>
    <property type="evidence" value="ECO:0007669"/>
    <property type="project" value="TreeGrafter"/>
</dbReference>
<protein>
    <submittedName>
        <fullName evidence="8">Uncharacterized protein</fullName>
    </submittedName>
</protein>
<dbReference type="PANTHER" id="PTHR31845:SF10">
    <property type="entry name" value="ZN(II)2CYS6 TRANSCRIPTION FACTOR (EUROFUNG)"/>
    <property type="match status" value="1"/>
</dbReference>
<proteinExistence type="predicted"/>
<accession>A0A9W9EW91</accession>
<evidence type="ECO:0000313" key="9">
    <source>
        <dbReference type="Proteomes" id="UP001149074"/>
    </source>
</evidence>
<dbReference type="AlphaFoldDB" id="A0A9W9EW91"/>
<keyword evidence="6" id="KW-0812">Transmembrane</keyword>
<feature type="signal peptide" evidence="7">
    <location>
        <begin position="1"/>
        <end position="20"/>
    </location>
</feature>
<dbReference type="Proteomes" id="UP001149074">
    <property type="component" value="Unassembled WGS sequence"/>
</dbReference>
<dbReference type="OrthoDB" id="5226580at2759"/>
<dbReference type="GO" id="GO:0000981">
    <property type="term" value="F:DNA-binding transcription factor activity, RNA polymerase II-specific"/>
    <property type="evidence" value="ECO:0007669"/>
    <property type="project" value="TreeGrafter"/>
</dbReference>
<keyword evidence="9" id="KW-1185">Reference proteome</keyword>
<dbReference type="GO" id="GO:0005634">
    <property type="term" value="C:nucleus"/>
    <property type="evidence" value="ECO:0007669"/>
    <property type="project" value="UniProtKB-SubCell"/>
</dbReference>
<evidence type="ECO:0000256" key="2">
    <source>
        <dbReference type="ARBA" id="ARBA00023015"/>
    </source>
</evidence>
<evidence type="ECO:0000256" key="1">
    <source>
        <dbReference type="ARBA" id="ARBA00004123"/>
    </source>
</evidence>
<dbReference type="InterPro" id="IPR051089">
    <property type="entry name" value="prtT"/>
</dbReference>
<comment type="caution">
    <text evidence="8">The sequence shown here is derived from an EMBL/GenBank/DDBJ whole genome shotgun (WGS) entry which is preliminary data.</text>
</comment>
<evidence type="ECO:0000313" key="8">
    <source>
        <dbReference type="EMBL" id="KAJ5089074.1"/>
    </source>
</evidence>
<reference evidence="8" key="2">
    <citation type="journal article" date="2023" name="IMA Fungus">
        <title>Comparative genomic study of the Penicillium genus elucidates a diverse pangenome and 15 lateral gene transfer events.</title>
        <authorList>
            <person name="Petersen C."/>
            <person name="Sorensen T."/>
            <person name="Nielsen M.R."/>
            <person name="Sondergaard T.E."/>
            <person name="Sorensen J.L."/>
            <person name="Fitzpatrick D.A."/>
            <person name="Frisvad J.C."/>
            <person name="Nielsen K.L."/>
        </authorList>
    </citation>
    <scope>NUCLEOTIDE SEQUENCE</scope>
    <source>
        <strain evidence="8">IBT 30761</strain>
    </source>
</reference>
<evidence type="ECO:0000256" key="7">
    <source>
        <dbReference type="SAM" id="SignalP"/>
    </source>
</evidence>
<keyword evidence="6" id="KW-1133">Transmembrane helix</keyword>
<evidence type="ECO:0000256" key="5">
    <source>
        <dbReference type="ARBA" id="ARBA00023242"/>
    </source>
</evidence>
<feature type="transmembrane region" description="Helical" evidence="6">
    <location>
        <begin position="214"/>
        <end position="235"/>
    </location>
</feature>
<comment type="subcellular location">
    <subcellularLocation>
        <location evidence="1">Nucleus</location>
    </subcellularLocation>
</comment>
<gene>
    <name evidence="8" type="ORF">N7532_007758</name>
</gene>
<dbReference type="EMBL" id="JAPQKI010000009">
    <property type="protein sequence ID" value="KAJ5089074.1"/>
    <property type="molecule type" value="Genomic_DNA"/>
</dbReference>
<dbReference type="PANTHER" id="PTHR31845">
    <property type="entry name" value="FINGER DOMAIN PROTEIN, PUTATIVE-RELATED"/>
    <property type="match status" value="1"/>
</dbReference>